<gene>
    <name evidence="1" type="ORF">FXF36_14750</name>
</gene>
<dbReference type="Gene3D" id="1.10.10.1150">
    <property type="entry name" value="Coenzyme PQQ synthesis protein D (PqqD)"/>
    <property type="match status" value="1"/>
</dbReference>
<dbReference type="RefSeq" id="WP_151625397.1">
    <property type="nucleotide sequence ID" value="NZ_CP043028.1"/>
</dbReference>
<dbReference type="InterPro" id="IPR008792">
    <property type="entry name" value="PQQD"/>
</dbReference>
<reference evidence="2" key="1">
    <citation type="submission" date="2019-08" db="EMBL/GenBank/DDBJ databases">
        <title>Complete Genome Sequence of the Polysaccharide-Degrading Rumen Bacterium Pseudobutyrivibrio xylanivorans MA3014.</title>
        <authorList>
            <person name="Palevich N."/>
            <person name="Maclean P.H."/>
            <person name="Kelly W.J."/>
            <person name="Leahy S.C."/>
            <person name="Rakonjac J."/>
            <person name="Attwood G.T."/>
        </authorList>
    </citation>
    <scope>NUCLEOTIDE SEQUENCE [LARGE SCALE GENOMIC DNA]</scope>
    <source>
        <strain evidence="2">MA3014</strain>
    </source>
</reference>
<organism evidence="1 2">
    <name type="scientific">Pseudobutyrivibrio xylanivorans</name>
    <dbReference type="NCBI Taxonomy" id="185007"/>
    <lineage>
        <taxon>Bacteria</taxon>
        <taxon>Bacillati</taxon>
        <taxon>Bacillota</taxon>
        <taxon>Clostridia</taxon>
        <taxon>Lachnospirales</taxon>
        <taxon>Lachnospiraceae</taxon>
        <taxon>Pseudobutyrivibrio</taxon>
    </lineage>
</organism>
<dbReference type="AlphaFoldDB" id="A0A5P6VW68"/>
<dbReference type="Pfam" id="PF05402">
    <property type="entry name" value="PqqD"/>
    <property type="match status" value="1"/>
</dbReference>
<evidence type="ECO:0000313" key="1">
    <source>
        <dbReference type="EMBL" id="QFJ56051.1"/>
    </source>
</evidence>
<dbReference type="EMBL" id="CP043028">
    <property type="protein sequence ID" value="QFJ56051.1"/>
    <property type="molecule type" value="Genomic_DNA"/>
</dbReference>
<evidence type="ECO:0000313" key="2">
    <source>
        <dbReference type="Proteomes" id="UP000327030"/>
    </source>
</evidence>
<dbReference type="Proteomes" id="UP000327030">
    <property type="component" value="Chromosome 1"/>
</dbReference>
<proteinExistence type="predicted"/>
<name>A0A5P6VW68_PSEXY</name>
<dbReference type="OrthoDB" id="1495225at2"/>
<protein>
    <submittedName>
        <fullName evidence="1">PqqD family protein</fullName>
    </submittedName>
</protein>
<dbReference type="InterPro" id="IPR041881">
    <property type="entry name" value="PqqD_sf"/>
</dbReference>
<accession>A0A5P6VW68</accession>
<sequence length="91" mass="10600">MDLMNKKIKIEKKLDVTELDGEKVMIDFDSGKYFMIKGSGNDIWDMMEDNMDISTIVENLLKEYDVDREVCQESVISFVNQMKDYGFVSLV</sequence>
<dbReference type="KEGG" id="pxv:FXF36_14750"/>